<evidence type="ECO:0000256" key="10">
    <source>
        <dbReference type="ARBA" id="ARBA00023242"/>
    </source>
</evidence>
<feature type="compositionally biased region" description="Low complexity" evidence="11">
    <location>
        <begin position="381"/>
        <end position="396"/>
    </location>
</feature>
<feature type="region of interest" description="Disordered" evidence="11">
    <location>
        <begin position="54"/>
        <end position="78"/>
    </location>
</feature>
<reference evidence="13 14" key="1">
    <citation type="submission" date="2017-03" db="EMBL/GenBank/DDBJ databases">
        <title>Genomes of endolithic fungi from Antarctica.</title>
        <authorList>
            <person name="Coleine C."/>
            <person name="Masonjones S."/>
            <person name="Stajich J.E."/>
        </authorList>
    </citation>
    <scope>NUCLEOTIDE SEQUENCE [LARGE SCALE GENOMIC DNA]</scope>
    <source>
        <strain evidence="13 14">CCFEE 5184</strain>
    </source>
</reference>
<feature type="region of interest" description="Disordered" evidence="11">
    <location>
        <begin position="791"/>
        <end position="916"/>
    </location>
</feature>
<evidence type="ECO:0000256" key="2">
    <source>
        <dbReference type="ARBA" id="ARBA00008926"/>
    </source>
</evidence>
<dbReference type="GO" id="GO:0008139">
    <property type="term" value="F:nuclear localization sequence binding"/>
    <property type="evidence" value="ECO:0007669"/>
    <property type="project" value="TreeGrafter"/>
</dbReference>
<evidence type="ECO:0000256" key="1">
    <source>
        <dbReference type="ARBA" id="ARBA00004567"/>
    </source>
</evidence>
<keyword evidence="6" id="KW-0509">mRNA transport</keyword>
<keyword evidence="4" id="KW-0677">Repeat</keyword>
<dbReference type="Pfam" id="PF13634">
    <property type="entry name" value="Nucleoporin_FG"/>
    <property type="match status" value="4"/>
</dbReference>
<evidence type="ECO:0000256" key="5">
    <source>
        <dbReference type="ARBA" id="ARBA00022813"/>
    </source>
</evidence>
<evidence type="ECO:0000256" key="6">
    <source>
        <dbReference type="ARBA" id="ARBA00022816"/>
    </source>
</evidence>
<protein>
    <recommendedName>
        <fullName evidence="12">Peptidase S59 domain-containing protein</fullName>
    </recommendedName>
</protein>
<comment type="similarity">
    <text evidence="2">Belongs to the nucleoporin GLFG family.</text>
</comment>
<dbReference type="InterPro" id="IPR037665">
    <property type="entry name" value="Nucleoporin_S59-like"/>
</dbReference>
<feature type="region of interest" description="Disordered" evidence="11">
    <location>
        <begin position="1115"/>
        <end position="1191"/>
    </location>
</feature>
<keyword evidence="9" id="KW-0906">Nuclear pore complex</keyword>
<dbReference type="GO" id="GO:0003723">
    <property type="term" value="F:RNA binding"/>
    <property type="evidence" value="ECO:0007669"/>
    <property type="project" value="TreeGrafter"/>
</dbReference>
<feature type="region of interest" description="Disordered" evidence="11">
    <location>
        <begin position="742"/>
        <end position="779"/>
    </location>
</feature>
<dbReference type="FunFam" id="3.30.1610.10:FF:000003">
    <property type="entry name" value="Nucleoporin SONB, putative"/>
    <property type="match status" value="1"/>
</dbReference>
<keyword evidence="10" id="KW-0539">Nucleus</keyword>
<feature type="compositionally biased region" description="Low complexity" evidence="11">
    <location>
        <begin position="474"/>
        <end position="487"/>
    </location>
</feature>
<evidence type="ECO:0000313" key="14">
    <source>
        <dbReference type="Proteomes" id="UP000309340"/>
    </source>
</evidence>
<evidence type="ECO:0000313" key="13">
    <source>
        <dbReference type="EMBL" id="TKA64899.1"/>
    </source>
</evidence>
<accession>A0A4V5NDV4</accession>
<dbReference type="InterPro" id="IPR021967">
    <property type="entry name" value="Nup98_C"/>
</dbReference>
<dbReference type="PANTHER" id="PTHR23198">
    <property type="entry name" value="NUCLEOPORIN"/>
    <property type="match status" value="1"/>
</dbReference>
<keyword evidence="8" id="KW-0811">Translocation</keyword>
<dbReference type="Proteomes" id="UP000309340">
    <property type="component" value="Unassembled WGS sequence"/>
</dbReference>
<evidence type="ECO:0000256" key="11">
    <source>
        <dbReference type="SAM" id="MobiDB-lite"/>
    </source>
</evidence>
<dbReference type="InterPro" id="IPR036903">
    <property type="entry name" value="Nup98_auto-Pept-S59_dom_sf"/>
</dbReference>
<feature type="region of interest" description="Disordered" evidence="11">
    <location>
        <begin position="364"/>
        <end position="635"/>
    </location>
</feature>
<feature type="compositionally biased region" description="Acidic residues" evidence="11">
    <location>
        <begin position="1058"/>
        <end position="1068"/>
    </location>
</feature>
<dbReference type="FunFam" id="1.10.10.2360:FF:000001">
    <property type="entry name" value="Nuclear pore complex protein Nup98-Nup96"/>
    <property type="match status" value="1"/>
</dbReference>
<dbReference type="Pfam" id="PF04096">
    <property type="entry name" value="Nucleoporin2"/>
    <property type="match status" value="1"/>
</dbReference>
<feature type="region of interest" description="Disordered" evidence="11">
    <location>
        <begin position="1058"/>
        <end position="1095"/>
    </location>
</feature>
<sequence>MSFGFGNNNNNNTGSTGFGGFGASNTGGFGANNNTATTSGSSLFGGNTATTGGFGFGANNQQQQQSNPFGANKPAFGASTTATSGGGLFGANTSTSGGFGAGTGGFGNTANTSAGFGASTTGGGLFGQNKPATGGFGASTTGGSLFGGGSNTGGFGANTGTTASNPFGANTNTANTGFGATNTGTTGFGGGFGASTTTTNNGTATVPFQSFQEKEQTGTGMQAFQSITFQDPYKNQSFEELRVQDYAQGRRYGNTNGQAGAFGQSTGFGGTGQNNTASTGGGLFGNTTATAGTGFGGGFGNNANTATNNAFGGNTGGGLFGQNKPDTGGLFGSSTAAPAPTSNAFGGTSGSTGGLFGNNTGTGFGGNTATNTTNTGGGLFGNTNNQPQNANPFGGAANTGGGLFGQENKPVTGGLFGNTTTNTANTGGGLFGSTNNQQQNNNAFGGSTNTGGGLFGNTQQNQNKPAGAFGGFGQTANTGNAFGNNTNTGGGLFGNNNNQPANTGGGLFGNQNKPATGGLFGNSTTSNTGGGLFGNNQQQQQNTGSSLFGNTNNTGGGLFGNQNKPATGGLFGNSSTSNTGGGLFGNTQSNQNSNNGSSLFGNTNQNQQNQSSSLFGSTNGQQQQQPNQLHASLTGAPYGNEQLFASLATSNPPVGPLATPLNGAKPAPRKTPSLMASMRLNSPVYTPRGGSIGRNAGYGFSYSTYGTPGSAYTGSLTPGASSLLRPTGSFGSALSSRLNKSISMGNLRGDGTPGEGRSLLRESALSPPGSGASRYGGGSVRKLNIDRSLRTDLFGPAKEPEQPGRRVRYDSTAEQLDEIPRRQPANGNNALVRTESDDTEQEQESSALIKAAPKPNGPPRQPEMSQVSNGSKGALSSVPEDSVPQRPGSAPATQQKPAPMSTGAVMKDNEPGDYWTQPALRDLKNMSRQQLQKIGKFVVGRHGVGRVEFGPCDLSTTQLDDICGGIVRLIMRSATVYQNDKDKPAMGRALNVPSTIFLENSWPRSHGGRKAVHAREGREYEKHIARLKKVGGTKFVGYDSETGVWQFTVEHFTTYELDDEDDDEEDFTEQGNSSGLSDAPITPSGSGQQEDQTMQSIETGASEQDDTFQFKLDRRSQMSVPGGFDEPSVSYDYDDPSADEQMDEDPREHSEAEMGPPFSSSGGPVQAPSPGAVEHFHSSMLEDDEQTGDVDMTAAEVTEDEVEPEMPGAFAPEPKMLRSILKPSRGLDAFASPEKLATESWEEQLQRTISPRKRDRLALREMQQSLMKAQEHDDGIESPFKQSLLGRSTLGQSALGQSYLAQKSAKKGKTVAPEELGKSQAFRTSMDIMNSLWTDPRGGSGRKAGNGFEYPYAKKPRLSDSEDDNLNPCLKPSFSADGTMVYAAAGSAPHVTGDMVQSKQPIVGEHSDVRFAKLACPPDVFNGTFAAMMQQSGTVLKGKEGELPSVSTHPDLPFVALAQQIMSDEASGEQEMAIWQLCSTLFDPLDTAIPDIHDLPEEQWDKFASRLRLDAFKAFWVELVGMDVDAGLKRTKSAEEKAVLLLSRNDVPAACDVLVAAKNFRLASLVAQLPGSAASRQVMRRQIEAWQRRKDWSEMSDAVRALYSILAGDVCQVAGLSGASEDRASQFCISERFAMTWRQSLGLRVFYGGHGTLEDAVEAYCADLEAGRETVEPTTPHGSGGEDTLLTLCRLYASKADGVDAAELCEPTTISGSPLNSRVAWQLASILSAKGLVALPEDRLAQLTLDLAALLEATDKLVESAWVLLHLGGAARQRAISSLLQRNAHALANVEEHLTQMCRIPQSSISAARSLHAKAAGDLRGQVQFLLRAGHLAEAHEVLCTIVGPQAVIERDHDALALVNDFPRARPVGWQRGGQIYEAYLRLALMSQAQKQSEEGEKAVRTLRRGLRAMEETGMQGKTLEQRVAFMEMRKFVERIMKARGDDRKTGKTEEGGLGAGAAMLERYRNAVGLVV</sequence>
<dbReference type="Pfam" id="PF12110">
    <property type="entry name" value="Nup96"/>
    <property type="match status" value="1"/>
</dbReference>
<keyword evidence="14" id="KW-1185">Reference proteome</keyword>
<proteinExistence type="inferred from homology"/>
<dbReference type="Gene3D" id="3.30.1610.10">
    <property type="entry name" value="Peptidase S59, nucleoporin"/>
    <property type="match status" value="1"/>
</dbReference>
<dbReference type="InterPro" id="IPR025574">
    <property type="entry name" value="Nucleoporin_FG_rpt"/>
</dbReference>
<dbReference type="GO" id="GO:0034398">
    <property type="term" value="P:telomere tethering at nuclear periphery"/>
    <property type="evidence" value="ECO:0007669"/>
    <property type="project" value="TreeGrafter"/>
</dbReference>
<feature type="region of interest" description="Disordered" evidence="11">
    <location>
        <begin position="1235"/>
        <end position="1255"/>
    </location>
</feature>
<feature type="compositionally biased region" description="Low complexity" evidence="11">
    <location>
        <begin position="585"/>
        <end position="613"/>
    </location>
</feature>
<evidence type="ECO:0000256" key="7">
    <source>
        <dbReference type="ARBA" id="ARBA00022927"/>
    </source>
</evidence>
<comment type="subcellular location">
    <subcellularLocation>
        <location evidence="1">Nucleus</location>
        <location evidence="1">Nuclear pore complex</location>
    </subcellularLocation>
</comment>
<dbReference type="PANTHER" id="PTHR23198:SF6">
    <property type="entry name" value="NUCLEAR PORE COMPLEX PROTEIN NUP98-NUP96"/>
    <property type="match status" value="1"/>
</dbReference>
<dbReference type="GO" id="GO:0000973">
    <property type="term" value="P:post-transcriptional tethering of RNA polymerase II gene DNA at nuclear periphery"/>
    <property type="evidence" value="ECO:0007669"/>
    <property type="project" value="TreeGrafter"/>
</dbReference>
<feature type="compositionally biased region" description="Low complexity" evidence="11">
    <location>
        <begin position="435"/>
        <end position="447"/>
    </location>
</feature>
<evidence type="ECO:0000256" key="9">
    <source>
        <dbReference type="ARBA" id="ARBA00023132"/>
    </source>
</evidence>
<gene>
    <name evidence="13" type="ORF">B0A55_10489</name>
</gene>
<dbReference type="PROSITE" id="PS51434">
    <property type="entry name" value="NUP_C"/>
    <property type="match status" value="1"/>
</dbReference>
<dbReference type="EMBL" id="NAJQ01000787">
    <property type="protein sequence ID" value="TKA64899.1"/>
    <property type="molecule type" value="Genomic_DNA"/>
</dbReference>
<feature type="region of interest" description="Disordered" evidence="11">
    <location>
        <begin position="317"/>
        <end position="336"/>
    </location>
</feature>
<comment type="caution">
    <text evidence="13">The sequence shown here is derived from an EMBL/GenBank/DDBJ whole genome shotgun (WGS) entry which is preliminary data.</text>
</comment>
<feature type="compositionally biased region" description="Basic and acidic residues" evidence="11">
    <location>
        <begin position="798"/>
        <end position="811"/>
    </location>
</feature>
<dbReference type="GO" id="GO:0017056">
    <property type="term" value="F:structural constituent of nuclear pore"/>
    <property type="evidence" value="ECO:0007669"/>
    <property type="project" value="InterPro"/>
</dbReference>
<evidence type="ECO:0000256" key="4">
    <source>
        <dbReference type="ARBA" id="ARBA00022737"/>
    </source>
</evidence>
<dbReference type="GO" id="GO:0044614">
    <property type="term" value="C:nuclear pore cytoplasmic filaments"/>
    <property type="evidence" value="ECO:0007669"/>
    <property type="project" value="TreeGrafter"/>
</dbReference>
<keyword evidence="3" id="KW-0813">Transport</keyword>
<dbReference type="SUPFAM" id="SSF82215">
    <property type="entry name" value="C-terminal autoproteolytic domain of nucleoporin nup98"/>
    <property type="match status" value="1"/>
</dbReference>
<keyword evidence="5" id="KW-0068">Autocatalytic cleavage</keyword>
<name>A0A4V5NDV4_9PEZI</name>
<organism evidence="13 14">
    <name type="scientific">Friedmanniomyces simplex</name>
    <dbReference type="NCBI Taxonomy" id="329884"/>
    <lineage>
        <taxon>Eukaryota</taxon>
        <taxon>Fungi</taxon>
        <taxon>Dikarya</taxon>
        <taxon>Ascomycota</taxon>
        <taxon>Pezizomycotina</taxon>
        <taxon>Dothideomycetes</taxon>
        <taxon>Dothideomycetidae</taxon>
        <taxon>Mycosphaerellales</taxon>
        <taxon>Teratosphaeriaceae</taxon>
        <taxon>Friedmanniomyces</taxon>
    </lineage>
</organism>
<dbReference type="Gene3D" id="1.25.40.690">
    <property type="match status" value="1"/>
</dbReference>
<dbReference type="STRING" id="329884.A0A4V5NDV4"/>
<feature type="compositionally biased region" description="Acidic residues" evidence="11">
    <location>
        <begin position="1132"/>
        <end position="1143"/>
    </location>
</feature>
<evidence type="ECO:0000259" key="12">
    <source>
        <dbReference type="PROSITE" id="PS51434"/>
    </source>
</evidence>
<feature type="region of interest" description="Disordered" evidence="11">
    <location>
        <begin position="647"/>
        <end position="669"/>
    </location>
</feature>
<dbReference type="GO" id="GO:0051028">
    <property type="term" value="P:mRNA transport"/>
    <property type="evidence" value="ECO:0007669"/>
    <property type="project" value="UniProtKB-KW"/>
</dbReference>
<keyword evidence="7" id="KW-0653">Protein transport</keyword>
<evidence type="ECO:0000256" key="8">
    <source>
        <dbReference type="ARBA" id="ARBA00023010"/>
    </source>
</evidence>
<feature type="compositionally biased region" description="Polar residues" evidence="11">
    <location>
        <begin position="1083"/>
        <end position="1095"/>
    </location>
</feature>
<dbReference type="GO" id="GO:0006405">
    <property type="term" value="P:RNA export from nucleus"/>
    <property type="evidence" value="ECO:0007669"/>
    <property type="project" value="TreeGrafter"/>
</dbReference>
<dbReference type="OrthoDB" id="3797628at2759"/>
<dbReference type="Gene3D" id="1.10.10.2360">
    <property type="match status" value="1"/>
</dbReference>
<dbReference type="GO" id="GO:0006606">
    <property type="term" value="P:protein import into nucleus"/>
    <property type="evidence" value="ECO:0007669"/>
    <property type="project" value="TreeGrafter"/>
</dbReference>
<feature type="compositionally biased region" description="Low complexity" evidence="11">
    <location>
        <begin position="534"/>
        <end position="553"/>
    </location>
</feature>
<feature type="domain" description="Peptidase S59" evidence="12">
    <location>
        <begin position="911"/>
        <end position="1052"/>
    </location>
</feature>
<dbReference type="InterPro" id="IPR007230">
    <property type="entry name" value="Nup98_auto-Pept-S59_dom"/>
</dbReference>
<feature type="region of interest" description="Disordered" evidence="11">
    <location>
        <begin position="254"/>
        <end position="274"/>
    </location>
</feature>
<evidence type="ECO:0000256" key="3">
    <source>
        <dbReference type="ARBA" id="ARBA00022448"/>
    </source>
</evidence>
<feature type="compositionally biased region" description="Polar residues" evidence="11">
    <location>
        <begin position="614"/>
        <end position="631"/>
    </location>
</feature>